<dbReference type="EMBL" id="JACXJA010000029">
    <property type="protein sequence ID" value="MBD2864415.1"/>
    <property type="molecule type" value="Genomic_DNA"/>
</dbReference>
<dbReference type="InterPro" id="IPR015943">
    <property type="entry name" value="WD40/YVTN_repeat-like_dom_sf"/>
</dbReference>
<dbReference type="SUPFAM" id="SSF63829">
    <property type="entry name" value="Calcium-dependent phosphotriesterase"/>
    <property type="match status" value="1"/>
</dbReference>
<name>A0A927CEN9_9BACL</name>
<sequence length="599" mass="65503">MSREQDQFELIGRPCRNFNILATAVMTDPLDGREKLVLSNFAAGQTGNLILIDTRSMEAESIELPGDEGAWGLVNWRNEKLVVGTCPNYAYMHALDLKTRTWAEPLQAADEKYFWDMAIGSDGNVYAGTWPGCSLYRYDPALHTLEKLGRASDNGKNLYSRYINGSAPGYILFTGGYDEPFLKAFHLESGTFRDFGTPGFTVREVTDEYICTVQGDRFEFYHPQTLEPLPDTAGWKEKLTVLEAALPNGKSCRAIPLADGRYAGVRGQDLFIADSLDEVPELVRIPTEAPATRIHTLVSDEAGGIWGACGFGQTIFHYDPLTGSAWNSSSVCDSGGEVYGMVFVDGKLYLTAYVGGDHIVYDPAKPWDQLNNRNPQSLRALRPDYIRPEGRSVIGPDGGIWTGWSAKYGTYAGALSRIDPVTLEVDSWSHPIANDQQVAGVAADDRYVYFTTNGGASGLPYRDVICHFGVWEPGKGLVHETRFAAGERPGSAIAAMCAKVFVKAGSAILVFDRARFRFEQSIPVEGGCSWMTAAGPDLLAAFCGSRLLFIDPHSAVVIRTVELPGSVRAATYTATCDLAFAVEEALYRVPSGFLQSVRS</sequence>
<dbReference type="Gene3D" id="2.130.10.10">
    <property type="entry name" value="YVTN repeat-like/Quinoprotein amine dehydrogenase"/>
    <property type="match status" value="1"/>
</dbReference>
<reference evidence="1" key="1">
    <citation type="submission" date="2020-09" db="EMBL/GenBank/DDBJ databases">
        <title>A novel bacterium of genus Paenibacillus, isolated from South China Sea.</title>
        <authorList>
            <person name="Huang H."/>
            <person name="Mo K."/>
            <person name="Hu Y."/>
        </authorList>
    </citation>
    <scope>NUCLEOTIDE SEQUENCE</scope>
    <source>
        <strain evidence="1">IB182363</strain>
    </source>
</reference>
<evidence type="ECO:0000313" key="2">
    <source>
        <dbReference type="Proteomes" id="UP000639396"/>
    </source>
</evidence>
<dbReference type="AlphaFoldDB" id="A0A927CEN9"/>
<dbReference type="Proteomes" id="UP000639396">
    <property type="component" value="Unassembled WGS sequence"/>
</dbReference>
<organism evidence="1 2">
    <name type="scientific">Paenibacillus oceani</name>
    <dbReference type="NCBI Taxonomy" id="2772510"/>
    <lineage>
        <taxon>Bacteria</taxon>
        <taxon>Bacillati</taxon>
        <taxon>Bacillota</taxon>
        <taxon>Bacilli</taxon>
        <taxon>Bacillales</taxon>
        <taxon>Paenibacillaceae</taxon>
        <taxon>Paenibacillus</taxon>
    </lineage>
</organism>
<dbReference type="RefSeq" id="WP_190930043.1">
    <property type="nucleotide sequence ID" value="NZ_JACXJA010000029.1"/>
</dbReference>
<gene>
    <name evidence="1" type="ORF">IDH45_20725</name>
</gene>
<dbReference type="InterPro" id="IPR011044">
    <property type="entry name" value="Quino_amine_DH_bsu"/>
</dbReference>
<proteinExistence type="predicted"/>
<keyword evidence="2" id="KW-1185">Reference proteome</keyword>
<dbReference type="SUPFAM" id="SSF50969">
    <property type="entry name" value="YVTN repeat-like/Quinoprotein amine dehydrogenase"/>
    <property type="match status" value="1"/>
</dbReference>
<accession>A0A927CEN9</accession>
<comment type="caution">
    <text evidence="1">The sequence shown here is derived from an EMBL/GenBank/DDBJ whole genome shotgun (WGS) entry which is preliminary data.</text>
</comment>
<protein>
    <submittedName>
        <fullName evidence="1">Uncharacterized protein</fullName>
    </submittedName>
</protein>
<evidence type="ECO:0000313" key="1">
    <source>
        <dbReference type="EMBL" id="MBD2864415.1"/>
    </source>
</evidence>